<dbReference type="EMBL" id="JAPWDV010000001">
    <property type="protein sequence ID" value="KAJ6221914.1"/>
    <property type="molecule type" value="Genomic_DNA"/>
</dbReference>
<dbReference type="InterPro" id="IPR004838">
    <property type="entry name" value="NHTrfase_class1_PyrdxlP-BS"/>
</dbReference>
<dbReference type="InterPro" id="IPR003593">
    <property type="entry name" value="AAA+_ATPase"/>
</dbReference>
<protein>
    <recommendedName>
        <fullName evidence="19">Ribonucleoside-diphosphate reductase</fullName>
        <ecNumber evidence="19">1.17.4.1</ecNumber>
    </recommendedName>
</protein>
<dbReference type="PANTHER" id="PTHR11573:SF6">
    <property type="entry name" value="RIBONUCLEOSIDE-DIPHOSPHATE REDUCTASE LARGE SUBUNIT"/>
    <property type="match status" value="1"/>
</dbReference>
<keyword evidence="4" id="KW-0813">Transport</keyword>
<dbReference type="GO" id="GO:0140359">
    <property type="term" value="F:ABC-type transporter activity"/>
    <property type="evidence" value="ECO:0007669"/>
    <property type="project" value="InterPro"/>
</dbReference>
<evidence type="ECO:0000259" key="23">
    <source>
        <dbReference type="PROSITE" id="PS51161"/>
    </source>
</evidence>
<proteinExistence type="inferred from homology"/>
<keyword evidence="6 20" id="KW-0812">Transmembrane</keyword>
<dbReference type="CDD" id="cd03244">
    <property type="entry name" value="ABCC_MRP_domain2"/>
    <property type="match status" value="1"/>
</dbReference>
<evidence type="ECO:0000256" key="6">
    <source>
        <dbReference type="ARBA" id="ARBA00022692"/>
    </source>
</evidence>
<feature type="domain" description="ABC transmembrane type-1" evidence="22">
    <location>
        <begin position="1101"/>
        <end position="1386"/>
    </location>
</feature>
<keyword evidence="25" id="KW-1185">Reference proteome</keyword>
<organism evidence="24 25">
    <name type="scientific">Blomia tropicalis</name>
    <name type="common">Mite</name>
    <dbReference type="NCBI Taxonomy" id="40697"/>
    <lineage>
        <taxon>Eukaryota</taxon>
        <taxon>Metazoa</taxon>
        <taxon>Ecdysozoa</taxon>
        <taxon>Arthropoda</taxon>
        <taxon>Chelicerata</taxon>
        <taxon>Arachnida</taxon>
        <taxon>Acari</taxon>
        <taxon>Acariformes</taxon>
        <taxon>Sarcoptiformes</taxon>
        <taxon>Astigmata</taxon>
        <taxon>Glycyphagoidea</taxon>
        <taxon>Echimyopodidae</taxon>
        <taxon>Blomia</taxon>
    </lineage>
</organism>
<evidence type="ECO:0000256" key="11">
    <source>
        <dbReference type="ARBA" id="ARBA00022989"/>
    </source>
</evidence>
<sequence length="2286" mass="261452">MMPTKMCVLKRDGREERVMFDKITSRIAKLCYGLDMNFVDPASITMKVITGIYPGVTTVQLDELAAEISATMTTCHSDYAILAARIAVSNLHKETKKNFSDVIRDLYEMKNEVTGTWTPMISEKIYNIIQANAERLNSAIIYDRDFHYNYFGFKTLFRSYLLRIGNKVVERPQQMLMRVAVGIHHEDIDAAIETYNLMSDRWFTHASPTLFNSGTCRPQLSSCFLLTMSEDSIEGIYDTLKQCAIISKSAGGIGVNVHCIRAAGSYISGTNGYSNGLVPMLRVYNNTARYVDQGGNKRPGAFAIYLEPWHSDIFEFLDLRKNTGSDELRARDLFYALWVPDLFMKRVQSDSHWSLMCPHECPGLEDCWGEEFETLYERYEKEKRYKRQVRAQDLWYAIVEAQIETGNPYMLYKDHCNRKTNQQNLGTIKCSNLCCEVVQYSSKDEIAVCNLASLALNRFVNKEDRTFNFEKLREIVKVVTNNLNRIIDVNYYPLPEAERSNKRHRPIGIGVQGLADTFILMRYPFESNEAKLLNTQIFETIYYGALEASCELAQRDGTYETYSGSPVSKGILQYDMWNVTPTDLWNWQELKEKIAKHGVRNSLLVAPMPTASTAQILGNNESIEPYTSNIYTRRVLSGEFQVVNHHLLLDLTERGIWNDQLKMEIIANRGSIQNISDIPDDIKALYKTVWEIPQKRILEMAADRGAYIDQSQSLNVHIAEPTMAKITSMHFFGWKIGLKTGMYYLRTKPAAQAIQFTVDKTKIRSTISKDKQVVENSKKKPTEEEILACSLENLFMLMSRFDNVEAAPSIELFALSKSYKKDTNPIKVDFSIGANHRLIFEHAGFTDIRIYRYGNSVQDLSLNIDGMLSDLRKAPENSVIILHACAQNQIGVDPNIDQWKQIADVLKQRKLFPFFDCAYQGLAYNNIDTDCFSVRYFVSIGFDLFCAQSLAKNFGLYNERIGNLVCVVRNPQLISSIKSQLTLLICGNYYEPPSYGALIVSHILSNDDLFEEWKQNLQTMSERIRRTRIEFQTRLKQLKTPEIEPDSFEPNSNCHDCDRLSGQLRKEWLRQVNSHKSPSIIRALFRTFWKTYSAMTIEHIIIYAIFRMLMPLILGRIIFHSELYLRGRTLGYAYNGNAKSSNDQLITWLGLNSHQSIIFYCVLLAVLILVNILTAQPYFMMKSRLGMRIRIALTRLIYEKAFVVTNQTVQRNTVGKIVNLISNDASRFDYMFVYFESSYMAIPVTTVAIIYLYLYIGRSTFGTLLMVLFYVPFQAIMANILTRIRTMAILLTDDRLRLMSEILPAMRVIKMYVWEKPFSRLVHLARKNEVQKIRHSMFMRSINLALFFVSSKVMALVCIILFILDDGVLSAEVVFVTLSLVNQIREVTTNMCPNGVSSGVETYISLKRIEKFLLETEIVENRLIEQEKTKIKTGIVLNNVSVKSSSDGTPILNNISFEAKHGKLTIIIGQVGSGKSSVLLSILNELPRTSGHIAINGTMIYVSQESWIFNGTVRENILFGREFNVRNLARALYTDSDCYLLDDPLSAVDASVAKHIFERCIMEYLRHKCVILVTHQLQFIKQADQIIVMKDGACHAIGSYQDLLDQGYGRFLCSATESHDDDDNNDRISAQIKAQRMRVESYTSERSNSISSYLGSIHSSVQEQPICTMNTIEEGSNRMNLSVPKQINYMKIYWIYIRAGASILLIILFFLLNCSTQILFTGTDYWLSLWTNHQEMLQYNSSNTVSTNPLISDDRNKNIIIYSIIVSILFILSIIRTITFFAICTRASVNLHNRIFGSLIRAPITFFDKTPIGIIMNRVSRDLANIDDIMPPIAFEAFEILMNCVGIFVLCMILNYMIAFPFVILIILIYFGNRGYIATARRLKRIEAAARSPLFSQLSSTLNGLSTIRSYHAEPMFIERFSKTQNRHSTIFFTTISANRLYAIFLELICVAFIYALMIIINLQLDQYNGSTIGLSISQSLLLCNSFNWGVRQYIEVETYMTSVDRIAEFCKIDNEPLEECLLDPNDNWPTNGDIKFEHVSLVYNDQSKPVLNDLMFKINSGEKIGIVGRTGAGKSSLITTLFRLIEPNGSIYIDRIKTSDISLERLRRSLSIIPQEPILFSGDIRRNLDPFNEKTDEELWKVIEKVQLKSKIKSLPKQLDSPIVECGGDFSVGQKQLICLGRAILRQNRILILDEATANVDHKTDALLQATIRNEFANCTVLTVAHRLNTIMDYDRIIVMDSGKLAQFDTPFNLIHAKEGIFYELFDSLSQDNKQELREIIRKHN</sequence>
<evidence type="ECO:0000256" key="15">
    <source>
        <dbReference type="ARBA" id="ARBA00023157"/>
    </source>
</evidence>
<keyword evidence="10" id="KW-0663">Pyridoxal phosphate</keyword>
<evidence type="ECO:0000256" key="3">
    <source>
        <dbReference type="ARBA" id="ARBA00010406"/>
    </source>
</evidence>
<dbReference type="InterPro" id="IPR017871">
    <property type="entry name" value="ABC_transporter-like_CS"/>
</dbReference>
<feature type="transmembrane region" description="Helical" evidence="20">
    <location>
        <begin position="1342"/>
        <end position="1364"/>
    </location>
</feature>
<accession>A0A9Q0MAK7</accession>
<dbReference type="GO" id="GO:0030170">
    <property type="term" value="F:pyridoxal phosphate binding"/>
    <property type="evidence" value="ECO:0007669"/>
    <property type="project" value="InterPro"/>
</dbReference>
<comment type="caution">
    <text evidence="24">The sequence shown here is derived from an EMBL/GenBank/DDBJ whole genome shotgun (WGS) entry which is preliminary data.</text>
</comment>
<evidence type="ECO:0000256" key="2">
    <source>
        <dbReference type="ARBA" id="ARBA00007441"/>
    </source>
</evidence>
<dbReference type="GO" id="GO:0005524">
    <property type="term" value="F:ATP binding"/>
    <property type="evidence" value="ECO:0007669"/>
    <property type="project" value="UniProtKB-UniRule"/>
</dbReference>
<dbReference type="PROSITE" id="PS50893">
    <property type="entry name" value="ABC_TRANSPORTER_2"/>
    <property type="match status" value="2"/>
</dbReference>
<dbReference type="Gene3D" id="3.20.70.20">
    <property type="match status" value="1"/>
</dbReference>
<dbReference type="InterPro" id="IPR015424">
    <property type="entry name" value="PyrdxlP-dep_Trfase"/>
</dbReference>
<feature type="domain" description="ABC transporter" evidence="21">
    <location>
        <begin position="1435"/>
        <end position="1616"/>
    </location>
</feature>
<dbReference type="Gene3D" id="3.40.50.300">
    <property type="entry name" value="P-loop containing nucleotide triphosphate hydrolases"/>
    <property type="match status" value="3"/>
</dbReference>
<evidence type="ECO:0000259" key="22">
    <source>
        <dbReference type="PROSITE" id="PS50929"/>
    </source>
</evidence>
<comment type="similarity">
    <text evidence="2">Belongs to the class-I pyridoxal-phosphate-dependent aminotransferase family.</text>
</comment>
<dbReference type="Pfam" id="PF00005">
    <property type="entry name" value="ABC_tran"/>
    <property type="match status" value="2"/>
</dbReference>
<keyword evidence="14 20" id="KW-0472">Membrane</keyword>
<dbReference type="Pfam" id="PF03477">
    <property type="entry name" value="ATP-cone"/>
    <property type="match status" value="1"/>
</dbReference>
<dbReference type="EC" id="1.17.4.1" evidence="19"/>
<keyword evidence="13 19" id="KW-0215">Deoxyribonucleotide synthesis</keyword>
<dbReference type="GO" id="GO:0005971">
    <property type="term" value="C:ribonucleoside-diphosphate reductase complex"/>
    <property type="evidence" value="ECO:0007669"/>
    <property type="project" value="TreeGrafter"/>
</dbReference>
<dbReference type="SUPFAM" id="SSF90123">
    <property type="entry name" value="ABC transporter transmembrane region"/>
    <property type="match status" value="2"/>
</dbReference>
<dbReference type="PROSITE" id="PS00211">
    <property type="entry name" value="ABC_TRANSPORTER_1"/>
    <property type="match status" value="1"/>
</dbReference>
<dbReference type="Gene3D" id="1.20.1560.10">
    <property type="entry name" value="ABC transporter type 1, transmembrane domain"/>
    <property type="match status" value="2"/>
</dbReference>
<evidence type="ECO:0000256" key="12">
    <source>
        <dbReference type="ARBA" id="ARBA00023002"/>
    </source>
</evidence>
<feature type="transmembrane region" description="Helical" evidence="20">
    <location>
        <begin position="1759"/>
        <end position="1783"/>
    </location>
</feature>
<evidence type="ECO:0000313" key="25">
    <source>
        <dbReference type="Proteomes" id="UP001142055"/>
    </source>
</evidence>
<dbReference type="InterPro" id="IPR004839">
    <property type="entry name" value="Aminotransferase_I/II_large"/>
</dbReference>
<feature type="transmembrane region" description="Helical" evidence="20">
    <location>
        <begin position="1840"/>
        <end position="1872"/>
    </location>
</feature>
<dbReference type="InterPro" id="IPR000788">
    <property type="entry name" value="RNR_lg_C"/>
</dbReference>
<dbReference type="SMART" id="SM00382">
    <property type="entry name" value="AAA"/>
    <property type="match status" value="2"/>
</dbReference>
<dbReference type="InterPro" id="IPR027417">
    <property type="entry name" value="P-loop_NTPase"/>
</dbReference>
<dbReference type="InterPro" id="IPR036640">
    <property type="entry name" value="ABC1_TM_sf"/>
</dbReference>
<evidence type="ECO:0000256" key="20">
    <source>
        <dbReference type="SAM" id="Phobius"/>
    </source>
</evidence>
<dbReference type="NCBIfam" id="TIGR02506">
    <property type="entry name" value="NrdE_NrdA"/>
    <property type="match status" value="1"/>
</dbReference>
<name>A0A9Q0MAK7_BLOTA</name>
<evidence type="ECO:0000313" key="24">
    <source>
        <dbReference type="EMBL" id="KAJ6221914.1"/>
    </source>
</evidence>
<feature type="transmembrane region" description="Helical" evidence="20">
    <location>
        <begin position="1941"/>
        <end position="1961"/>
    </location>
</feature>
<dbReference type="InterPro" id="IPR005144">
    <property type="entry name" value="ATP-cone_dom"/>
</dbReference>
<keyword evidence="9 18" id="KW-0067">ATP-binding</keyword>
<dbReference type="SUPFAM" id="SSF52540">
    <property type="entry name" value="P-loop containing nucleoside triphosphate hydrolases"/>
    <property type="match status" value="2"/>
</dbReference>
<keyword evidence="5" id="KW-0021">Allosteric enzyme</keyword>
<evidence type="ECO:0000256" key="13">
    <source>
        <dbReference type="ARBA" id="ARBA00023116"/>
    </source>
</evidence>
<dbReference type="InterPro" id="IPR013346">
    <property type="entry name" value="NrdE_NrdA_C"/>
</dbReference>
<reference evidence="24" key="1">
    <citation type="submission" date="2022-12" db="EMBL/GenBank/DDBJ databases">
        <title>Genome assemblies of Blomia tropicalis.</title>
        <authorList>
            <person name="Cui Y."/>
        </authorList>
    </citation>
    <scope>NUCLEOTIDE SEQUENCE</scope>
    <source>
        <tissue evidence="24">Adult mites</tissue>
    </source>
</reference>
<dbReference type="InterPro" id="IPR008926">
    <property type="entry name" value="RNR_R1-su_N"/>
</dbReference>
<evidence type="ECO:0000256" key="10">
    <source>
        <dbReference type="ARBA" id="ARBA00022898"/>
    </source>
</evidence>
<dbReference type="InterPro" id="IPR011527">
    <property type="entry name" value="ABC1_TM_dom"/>
</dbReference>
<evidence type="ECO:0000256" key="18">
    <source>
        <dbReference type="PROSITE-ProRule" id="PRU00492"/>
    </source>
</evidence>
<dbReference type="PROSITE" id="PS50929">
    <property type="entry name" value="ABC_TM1F"/>
    <property type="match status" value="2"/>
</dbReference>
<dbReference type="Gene3D" id="3.40.640.10">
    <property type="entry name" value="Type I PLP-dependent aspartate aminotransferase-like (Major domain)"/>
    <property type="match status" value="1"/>
</dbReference>
<comment type="subcellular location">
    <subcellularLocation>
        <location evidence="1">Membrane</location>
        <topology evidence="1">Multi-pass membrane protein</topology>
    </subcellularLocation>
</comment>
<dbReference type="GO" id="GO:0016887">
    <property type="term" value="F:ATP hydrolysis activity"/>
    <property type="evidence" value="ECO:0007669"/>
    <property type="project" value="InterPro"/>
</dbReference>
<dbReference type="Pfam" id="PF02867">
    <property type="entry name" value="Ribonuc_red_lgC"/>
    <property type="match status" value="1"/>
</dbReference>
<evidence type="ECO:0000259" key="21">
    <source>
        <dbReference type="PROSITE" id="PS50893"/>
    </source>
</evidence>
<dbReference type="PROSITE" id="PS00105">
    <property type="entry name" value="AA_TRANSFER_CLASS_1"/>
    <property type="match status" value="1"/>
</dbReference>
<dbReference type="InterPro" id="IPR015421">
    <property type="entry name" value="PyrdxlP-dep_Trfase_major"/>
</dbReference>
<dbReference type="InterPro" id="IPR044746">
    <property type="entry name" value="ABCC_6TM_D1"/>
</dbReference>
<dbReference type="SUPFAM" id="SSF48168">
    <property type="entry name" value="R1 subunit of ribonucleotide reductase, N-terminal domain"/>
    <property type="match status" value="1"/>
</dbReference>
<feature type="transmembrane region" description="Helical" evidence="20">
    <location>
        <begin position="1693"/>
        <end position="1712"/>
    </location>
</feature>
<dbReference type="SUPFAM" id="SSF51998">
    <property type="entry name" value="PFL-like glycyl radical enzymes"/>
    <property type="match status" value="1"/>
</dbReference>
<evidence type="ECO:0000256" key="8">
    <source>
        <dbReference type="ARBA" id="ARBA00022741"/>
    </source>
</evidence>
<dbReference type="Pfam" id="PF00664">
    <property type="entry name" value="ABC_membrane"/>
    <property type="match status" value="2"/>
</dbReference>
<dbReference type="SUPFAM" id="SSF53383">
    <property type="entry name" value="PLP-dependent transferases"/>
    <property type="match status" value="1"/>
</dbReference>
<dbReference type="FunFam" id="1.20.1560.10:FF:000013">
    <property type="entry name" value="ABC transporter C family member 2"/>
    <property type="match status" value="1"/>
</dbReference>
<evidence type="ECO:0000256" key="5">
    <source>
        <dbReference type="ARBA" id="ARBA00022533"/>
    </source>
</evidence>
<gene>
    <name evidence="24" type="ORF">RDWZM_000459</name>
</gene>
<evidence type="ECO:0000256" key="7">
    <source>
        <dbReference type="ARBA" id="ARBA00022737"/>
    </source>
</evidence>
<dbReference type="InterPro" id="IPR039718">
    <property type="entry name" value="Rrm1"/>
</dbReference>
<dbReference type="GO" id="GO:0009263">
    <property type="term" value="P:deoxyribonucleotide biosynthetic process"/>
    <property type="evidence" value="ECO:0007669"/>
    <property type="project" value="UniProtKB-KW"/>
</dbReference>
<feature type="transmembrane region" description="Helical" evidence="20">
    <location>
        <begin position="1157"/>
        <end position="1180"/>
    </location>
</feature>
<dbReference type="PROSITE" id="PS00089">
    <property type="entry name" value="RIBORED_LARGE"/>
    <property type="match status" value="1"/>
</dbReference>
<evidence type="ECO:0000256" key="19">
    <source>
        <dbReference type="RuleBase" id="RU003410"/>
    </source>
</evidence>
<feature type="transmembrane region" description="Helical" evidence="20">
    <location>
        <begin position="1232"/>
        <end position="1254"/>
    </location>
</feature>
<dbReference type="Proteomes" id="UP001142055">
    <property type="component" value="Chromosome 1"/>
</dbReference>
<comment type="function">
    <text evidence="16 19">Provides the precursors necessary for DNA synthesis. Catalyzes the biosynthesis of deoxyribonucleotides from the corresponding ribonucleotides.</text>
</comment>
<dbReference type="Pfam" id="PF00317">
    <property type="entry name" value="Ribonuc_red_lgN"/>
    <property type="match status" value="1"/>
</dbReference>
<evidence type="ECO:0000256" key="17">
    <source>
        <dbReference type="ARBA" id="ARBA00047754"/>
    </source>
</evidence>
<evidence type="ECO:0000256" key="14">
    <source>
        <dbReference type="ARBA" id="ARBA00023136"/>
    </source>
</evidence>
<dbReference type="GO" id="GO:0016020">
    <property type="term" value="C:membrane"/>
    <property type="evidence" value="ECO:0007669"/>
    <property type="project" value="UniProtKB-SubCell"/>
</dbReference>
<keyword evidence="11 20" id="KW-1133">Transmembrane helix</keyword>
<keyword evidence="15" id="KW-1015">Disulfide bond</keyword>
<feature type="transmembrane region" description="Helical" evidence="20">
    <location>
        <begin position="1260"/>
        <end position="1281"/>
    </location>
</feature>
<keyword evidence="8 18" id="KW-0547">Nucleotide-binding</keyword>
<dbReference type="InterPro" id="IPR003439">
    <property type="entry name" value="ABC_transporter-like_ATP-bd"/>
</dbReference>
<evidence type="ECO:0000256" key="9">
    <source>
        <dbReference type="ARBA" id="ARBA00022840"/>
    </source>
</evidence>
<evidence type="ECO:0000256" key="1">
    <source>
        <dbReference type="ARBA" id="ARBA00004141"/>
    </source>
</evidence>
<feature type="domain" description="ABC transporter" evidence="21">
    <location>
        <begin position="2035"/>
        <end position="2268"/>
    </location>
</feature>
<evidence type="ECO:0000256" key="16">
    <source>
        <dbReference type="ARBA" id="ARBA00024942"/>
    </source>
</evidence>
<dbReference type="PRINTS" id="PR01183">
    <property type="entry name" value="RIBORDTASEM1"/>
</dbReference>
<dbReference type="CDD" id="cd01679">
    <property type="entry name" value="RNR_I"/>
    <property type="match status" value="1"/>
</dbReference>
<feature type="domain" description="ATP-cone" evidence="23">
    <location>
        <begin position="6"/>
        <end position="97"/>
    </location>
</feature>
<comment type="catalytic activity">
    <reaction evidence="17 19">
        <text>a 2'-deoxyribonucleoside 5'-diphosphate + [thioredoxin]-disulfide + H2O = a ribonucleoside 5'-diphosphate + [thioredoxin]-dithiol</text>
        <dbReference type="Rhea" id="RHEA:23252"/>
        <dbReference type="Rhea" id="RHEA-COMP:10698"/>
        <dbReference type="Rhea" id="RHEA-COMP:10700"/>
        <dbReference type="ChEBI" id="CHEBI:15377"/>
        <dbReference type="ChEBI" id="CHEBI:29950"/>
        <dbReference type="ChEBI" id="CHEBI:50058"/>
        <dbReference type="ChEBI" id="CHEBI:57930"/>
        <dbReference type="ChEBI" id="CHEBI:73316"/>
        <dbReference type="EC" id="1.17.4.1"/>
    </reaction>
</comment>
<evidence type="ECO:0000256" key="4">
    <source>
        <dbReference type="ARBA" id="ARBA00022448"/>
    </source>
</evidence>
<dbReference type="PANTHER" id="PTHR11573">
    <property type="entry name" value="RIBONUCLEOSIDE-DIPHOSPHATE REDUCTASE LARGE CHAIN"/>
    <property type="match status" value="1"/>
</dbReference>
<dbReference type="Pfam" id="PF00155">
    <property type="entry name" value="Aminotran_1_2"/>
    <property type="match status" value="1"/>
</dbReference>
<keyword evidence="12 19" id="KW-0560">Oxidoreductase</keyword>
<feature type="domain" description="ABC transmembrane type-1" evidence="22">
    <location>
        <begin position="1707"/>
        <end position="1999"/>
    </location>
</feature>
<dbReference type="InterPro" id="IPR013509">
    <property type="entry name" value="RNR_lsu_N"/>
</dbReference>
<dbReference type="PROSITE" id="PS51161">
    <property type="entry name" value="ATP_CONE"/>
    <property type="match status" value="1"/>
</dbReference>
<dbReference type="GO" id="GO:0004748">
    <property type="term" value="F:ribonucleoside-diphosphate reductase activity, thioredoxin disulfide as acceptor"/>
    <property type="evidence" value="ECO:0007669"/>
    <property type="project" value="UniProtKB-EC"/>
</dbReference>
<keyword evidence="7" id="KW-0677">Repeat</keyword>
<comment type="similarity">
    <text evidence="3 19">Belongs to the ribonucleoside diphosphate reductase large chain family.</text>
</comment>
<dbReference type="FunFam" id="3.40.50.300:FF:000163">
    <property type="entry name" value="Multidrug resistance-associated protein member 4"/>
    <property type="match status" value="1"/>
</dbReference>
<dbReference type="FunFam" id="3.20.70.20:FF:000001">
    <property type="entry name" value="Ribonucleoside-diphosphate reductase"/>
    <property type="match status" value="1"/>
</dbReference>
<dbReference type="CDD" id="cd18579">
    <property type="entry name" value="ABC_6TM_ABCC_D1"/>
    <property type="match status" value="1"/>
</dbReference>